<feature type="binding site" description="in other chain" evidence="7">
    <location>
        <begin position="185"/>
        <end position="186"/>
    </location>
    <ligand>
        <name>substrate</name>
        <note>ligand shared between dimeric partners</note>
    </ligand>
</feature>
<keyword evidence="4 9" id="KW-0311">Gluconate utilization</keyword>
<dbReference type="eggNOG" id="COG0362">
    <property type="taxonomic scope" value="Bacteria"/>
</dbReference>
<comment type="caution">
    <text evidence="11">The sequence shown here is derived from an EMBL/GenBank/DDBJ whole genome shotgun (WGS) entry which is preliminary data.</text>
</comment>
<dbReference type="PANTHER" id="PTHR11811">
    <property type="entry name" value="6-PHOSPHOGLUCONATE DEHYDROGENASE"/>
    <property type="match status" value="1"/>
</dbReference>
<feature type="binding site" description="in other chain" evidence="7">
    <location>
        <position position="102"/>
    </location>
    <ligand>
        <name>substrate</name>
        <note>ligand shared between dimeric partners</note>
    </ligand>
</feature>
<name>A0A0B0I8W3_9BACI</name>
<comment type="pathway">
    <text evidence="5 9">Carbohydrate degradation; pentose phosphate pathway; D-ribulose 5-phosphate from D-glucose 6-phosphate (oxidative stage): step 3/3.</text>
</comment>
<sequence>MSKQQVGVIGLAVMGRNLALNIESRGYGVSVYNRSSEKTEEMLKEAEGKNVVGTYSIEEFVASLETPRKILLMVKAGFATDATIEQLLPHLEKGDILIDGGNTFFEDTRRRNKELAESGVHFIGTGVSGGEEGALKGPSIMPGGQKEAYDLVEPILKDISAKVGGDACCTYIGPDGAGHYVKMVHNGIEYGDMQLICESYHLMKDVLGLSAQELHETFKEWNEGELDSYLIEITKDIFTKVDEETGKPMVDVILDTAGQKGTGKWTSQSALDLGVPLSIITESVFSRFISAMKEERVKASKILSGPNTTFDGDKKEFVEKIRKALYLSKICSYAQGFAQMKVASEEYDWNLNLGNISMIFRGGCIIRARFLQNIKEAYDRDANLTNLLLDPYFKEIVESYQEAARDVVATAVKLGIPVPGLASALAYYDSYRTETLPANLLQAQRDYFGAHTYQRIDKEGTFHTNWMEK</sequence>
<dbReference type="Pfam" id="PF00393">
    <property type="entry name" value="6PGD"/>
    <property type="match status" value="1"/>
</dbReference>
<dbReference type="GO" id="GO:0006098">
    <property type="term" value="P:pentose-phosphate shunt"/>
    <property type="evidence" value="ECO:0007669"/>
    <property type="project" value="UniProtKB-UniPathway"/>
</dbReference>
<dbReference type="InterPro" id="IPR006183">
    <property type="entry name" value="Pgluconate_DH"/>
</dbReference>
<evidence type="ECO:0000256" key="7">
    <source>
        <dbReference type="PIRSR" id="PIRSR000109-2"/>
    </source>
</evidence>
<dbReference type="GO" id="GO:0050661">
    <property type="term" value="F:NADP binding"/>
    <property type="evidence" value="ECO:0007669"/>
    <property type="project" value="InterPro"/>
</dbReference>
<dbReference type="SUPFAM" id="SSF51735">
    <property type="entry name" value="NAD(P)-binding Rossmann-fold domains"/>
    <property type="match status" value="1"/>
</dbReference>
<evidence type="ECO:0000313" key="12">
    <source>
        <dbReference type="Proteomes" id="UP000030832"/>
    </source>
</evidence>
<dbReference type="EC" id="1.1.1.44" evidence="5 9"/>
<feature type="binding site" evidence="8">
    <location>
        <begin position="74"/>
        <end position="76"/>
    </location>
    <ligand>
        <name>NADP(+)</name>
        <dbReference type="ChEBI" id="CHEBI:58349"/>
    </ligand>
</feature>
<feature type="binding site" description="in other chain" evidence="7">
    <location>
        <begin position="128"/>
        <end position="130"/>
    </location>
    <ligand>
        <name>substrate</name>
        <note>ligand shared between dimeric partners</note>
    </ligand>
</feature>
<dbReference type="SUPFAM" id="SSF48179">
    <property type="entry name" value="6-phosphogluconate dehydrogenase C-terminal domain-like"/>
    <property type="match status" value="1"/>
</dbReference>
<comment type="similarity">
    <text evidence="1 5 9">Belongs to the 6-phosphogluconate dehydrogenase family.</text>
</comment>
<dbReference type="OrthoDB" id="9804542at2"/>
<comment type="function">
    <text evidence="5">Catalyzes the oxidative decarboxylation of 6-phosphogluconate to ribulose 5-phosphate and CO(2), with concomitant reduction of NADP to NADPH.</text>
</comment>
<dbReference type="InterPro" id="IPR013328">
    <property type="entry name" value="6PGD_dom2"/>
</dbReference>
<feature type="domain" description="6-phosphogluconate dehydrogenase C-terminal" evidence="10">
    <location>
        <begin position="178"/>
        <end position="467"/>
    </location>
</feature>
<keyword evidence="5 9" id="KW-0521">NADP</keyword>
<dbReference type="FunFam" id="3.40.50.720:FF:000007">
    <property type="entry name" value="6-phosphogluconate dehydrogenase, decarboxylating"/>
    <property type="match status" value="1"/>
</dbReference>
<evidence type="ECO:0000259" key="10">
    <source>
        <dbReference type="SMART" id="SM01350"/>
    </source>
</evidence>
<dbReference type="AlphaFoldDB" id="A0A0B0I8W3"/>
<feature type="binding site" description="in other chain" evidence="7">
    <location>
        <position position="287"/>
    </location>
    <ligand>
        <name>substrate</name>
        <note>ligand shared between dimeric partners</note>
    </ligand>
</feature>
<dbReference type="InterPro" id="IPR008927">
    <property type="entry name" value="6-PGluconate_DH-like_C_sf"/>
</dbReference>
<feature type="binding site" evidence="7">
    <location>
        <position position="445"/>
    </location>
    <ligand>
        <name>substrate</name>
        <note>ligand shared between dimeric partners</note>
    </ligand>
</feature>
<evidence type="ECO:0000256" key="6">
    <source>
        <dbReference type="PIRSR" id="PIRSR000109-1"/>
    </source>
</evidence>
<proteinExistence type="inferred from homology"/>
<dbReference type="PIRSF" id="PIRSF000109">
    <property type="entry name" value="6PGD"/>
    <property type="match status" value="1"/>
</dbReference>
<feature type="binding site" description="in other chain" evidence="7">
    <location>
        <position position="260"/>
    </location>
    <ligand>
        <name>substrate</name>
        <note>ligand shared between dimeric partners</note>
    </ligand>
</feature>
<dbReference type="EMBL" id="JRJU01000027">
    <property type="protein sequence ID" value="KHF38918.1"/>
    <property type="molecule type" value="Genomic_DNA"/>
</dbReference>
<dbReference type="Gene3D" id="1.10.1040.10">
    <property type="entry name" value="N-(1-d-carboxylethyl)-l-norvaline Dehydrogenase, domain 2"/>
    <property type="match status" value="1"/>
</dbReference>
<dbReference type="NCBIfam" id="TIGR00873">
    <property type="entry name" value="gnd"/>
    <property type="match status" value="1"/>
</dbReference>
<dbReference type="STRING" id="333138.LQ50_18490"/>
<evidence type="ECO:0000256" key="9">
    <source>
        <dbReference type="RuleBase" id="RU000485"/>
    </source>
</evidence>
<keyword evidence="12" id="KW-1185">Reference proteome</keyword>
<evidence type="ECO:0000256" key="1">
    <source>
        <dbReference type="ARBA" id="ARBA00008419"/>
    </source>
</evidence>
<dbReference type="FunFam" id="1.10.1040.10:FF:000002">
    <property type="entry name" value="6-phosphogluconate dehydrogenase, decarboxylating"/>
    <property type="match status" value="1"/>
</dbReference>
<evidence type="ECO:0000256" key="4">
    <source>
        <dbReference type="ARBA" id="ARBA00023064"/>
    </source>
</evidence>
<feature type="binding site" evidence="7">
    <location>
        <position position="451"/>
    </location>
    <ligand>
        <name>substrate</name>
        <note>ligand shared between dimeric partners</note>
    </ligand>
</feature>
<dbReference type="RefSeq" id="WP_034631677.1">
    <property type="nucleotide sequence ID" value="NZ_JRJU01000027.1"/>
</dbReference>
<dbReference type="PRINTS" id="PR00076">
    <property type="entry name" value="6PGDHDRGNASE"/>
</dbReference>
<evidence type="ECO:0000313" key="11">
    <source>
        <dbReference type="EMBL" id="KHF38918.1"/>
    </source>
</evidence>
<dbReference type="Pfam" id="PF03446">
    <property type="entry name" value="NAD_binding_2"/>
    <property type="match status" value="1"/>
</dbReference>
<dbReference type="FunFam" id="1.20.5.320:FF:000001">
    <property type="entry name" value="6-phosphogluconate dehydrogenase, decarboxylating"/>
    <property type="match status" value="1"/>
</dbReference>
<dbReference type="Gene3D" id="3.40.50.720">
    <property type="entry name" value="NAD(P)-binding Rossmann-like Domain"/>
    <property type="match status" value="1"/>
</dbReference>
<keyword evidence="3 5" id="KW-0560">Oxidoreductase</keyword>
<dbReference type="GO" id="GO:0004616">
    <property type="term" value="F:phosphogluconate dehydrogenase (decarboxylating) activity"/>
    <property type="evidence" value="ECO:0007669"/>
    <property type="project" value="UniProtKB-EC"/>
</dbReference>
<feature type="binding site" description="in other chain" evidence="7">
    <location>
        <position position="190"/>
    </location>
    <ligand>
        <name>substrate</name>
        <note>ligand shared between dimeric partners</note>
    </ligand>
</feature>
<comment type="subunit">
    <text evidence="2 5">Homodimer.</text>
</comment>
<dbReference type="UniPathway" id="UPA00115">
    <property type="reaction ID" value="UER00410"/>
</dbReference>
<dbReference type="Proteomes" id="UP000030832">
    <property type="component" value="Unassembled WGS sequence"/>
</dbReference>
<feature type="binding site" evidence="8">
    <location>
        <position position="102"/>
    </location>
    <ligand>
        <name>NADP(+)</name>
        <dbReference type="ChEBI" id="CHEBI:58349"/>
    </ligand>
</feature>
<dbReference type="Gene3D" id="1.20.5.320">
    <property type="entry name" value="6-Phosphogluconate Dehydrogenase, domain 3"/>
    <property type="match status" value="1"/>
</dbReference>
<dbReference type="InterPro" id="IPR006115">
    <property type="entry name" value="6PGDH_NADP-bd"/>
</dbReference>
<evidence type="ECO:0000256" key="8">
    <source>
        <dbReference type="PIRSR" id="PIRSR000109-3"/>
    </source>
</evidence>
<dbReference type="PROSITE" id="PS00461">
    <property type="entry name" value="6PGD"/>
    <property type="match status" value="1"/>
</dbReference>
<protein>
    <recommendedName>
        <fullName evidence="5 9">6-phosphogluconate dehydrogenase, decarboxylating</fullName>
        <ecNumber evidence="5 9">1.1.1.44</ecNumber>
    </recommendedName>
</protein>
<dbReference type="InterPro" id="IPR006184">
    <property type="entry name" value="6PGdom_BS"/>
</dbReference>
<dbReference type="GO" id="GO:0019521">
    <property type="term" value="P:D-gluconate metabolic process"/>
    <property type="evidence" value="ECO:0007669"/>
    <property type="project" value="UniProtKB-KW"/>
</dbReference>
<evidence type="ECO:0000256" key="3">
    <source>
        <dbReference type="ARBA" id="ARBA00023002"/>
    </source>
</evidence>
<reference evidence="11 12" key="1">
    <citation type="submission" date="2014-09" db="EMBL/GenBank/DDBJ databases">
        <title>Genome sequencing and annotation of Bacillus Okhensis strain Kh10-101T.</title>
        <authorList>
            <person name="Prakash J.S."/>
        </authorList>
    </citation>
    <scope>NUCLEOTIDE SEQUENCE [LARGE SCALE GENOMIC DNA]</scope>
    <source>
        <strain evidence="12">Kh10-101T</strain>
    </source>
</reference>
<dbReference type="InterPro" id="IPR006114">
    <property type="entry name" value="6PGDH_C"/>
</dbReference>
<evidence type="ECO:0000256" key="5">
    <source>
        <dbReference type="PIRNR" id="PIRNR000109"/>
    </source>
</evidence>
<organism evidence="11 12">
    <name type="scientific">Halalkalibacter okhensis</name>
    <dbReference type="NCBI Taxonomy" id="333138"/>
    <lineage>
        <taxon>Bacteria</taxon>
        <taxon>Bacillati</taxon>
        <taxon>Bacillota</taxon>
        <taxon>Bacilli</taxon>
        <taxon>Bacillales</taxon>
        <taxon>Bacillaceae</taxon>
        <taxon>Halalkalibacter</taxon>
    </lineage>
</organism>
<accession>A0A0B0I8W3</accession>
<feature type="active site" description="Proton donor" evidence="6">
    <location>
        <position position="189"/>
    </location>
</feature>
<evidence type="ECO:0000256" key="2">
    <source>
        <dbReference type="ARBA" id="ARBA00011738"/>
    </source>
</evidence>
<dbReference type="InterPro" id="IPR006113">
    <property type="entry name" value="6PGDH_Gnd/GntZ"/>
</dbReference>
<feature type="active site" description="Proton acceptor" evidence="6">
    <location>
        <position position="182"/>
    </location>
</feature>
<gene>
    <name evidence="11" type="ORF">LQ50_18490</name>
</gene>
<dbReference type="InterPro" id="IPR036291">
    <property type="entry name" value="NAD(P)-bd_dom_sf"/>
</dbReference>
<dbReference type="NCBIfam" id="NF006765">
    <property type="entry name" value="PRK09287.1"/>
    <property type="match status" value="1"/>
</dbReference>
<keyword evidence="5 9" id="KW-0570">Pentose shunt</keyword>
<comment type="catalytic activity">
    <reaction evidence="5 9">
        <text>6-phospho-D-gluconate + NADP(+) = D-ribulose 5-phosphate + CO2 + NADPH</text>
        <dbReference type="Rhea" id="RHEA:10116"/>
        <dbReference type="ChEBI" id="CHEBI:16526"/>
        <dbReference type="ChEBI" id="CHEBI:57783"/>
        <dbReference type="ChEBI" id="CHEBI:58121"/>
        <dbReference type="ChEBI" id="CHEBI:58349"/>
        <dbReference type="ChEBI" id="CHEBI:58759"/>
        <dbReference type="EC" id="1.1.1.44"/>
    </reaction>
</comment>
<dbReference type="SMART" id="SM01350">
    <property type="entry name" value="6PGD"/>
    <property type="match status" value="1"/>
</dbReference>
<feature type="binding site" evidence="8">
    <location>
        <begin position="33"/>
        <end position="35"/>
    </location>
    <ligand>
        <name>NADP(+)</name>
        <dbReference type="ChEBI" id="CHEBI:58349"/>
    </ligand>
</feature>
<feature type="binding site" evidence="8">
    <location>
        <begin position="10"/>
        <end position="15"/>
    </location>
    <ligand>
        <name>NADP(+)</name>
        <dbReference type="ChEBI" id="CHEBI:58349"/>
    </ligand>
</feature>